<feature type="region of interest" description="Disordered" evidence="3">
    <location>
        <begin position="412"/>
        <end position="447"/>
    </location>
</feature>
<evidence type="ECO:0000313" key="5">
    <source>
        <dbReference type="EMBL" id="MBB5821894.1"/>
    </source>
</evidence>
<dbReference type="Proteomes" id="UP000540685">
    <property type="component" value="Unassembled WGS sequence"/>
</dbReference>
<evidence type="ECO:0000256" key="2">
    <source>
        <dbReference type="ARBA" id="ARBA00022553"/>
    </source>
</evidence>
<keyword evidence="5" id="KW-0489">Methyltransferase</keyword>
<evidence type="ECO:0000313" key="6">
    <source>
        <dbReference type="Proteomes" id="UP000540685"/>
    </source>
</evidence>
<feature type="compositionally biased region" description="Pro residues" evidence="3">
    <location>
        <begin position="583"/>
        <end position="594"/>
    </location>
</feature>
<name>A0A7W9MIW8_9ACTN</name>
<accession>A0A7W9MIW8</accession>
<dbReference type="InterPro" id="IPR013217">
    <property type="entry name" value="Methyltransf_12"/>
</dbReference>
<feature type="region of interest" description="Disordered" evidence="3">
    <location>
        <begin position="544"/>
        <end position="604"/>
    </location>
</feature>
<dbReference type="Gene3D" id="3.30.300.30">
    <property type="match status" value="2"/>
</dbReference>
<dbReference type="GO" id="GO:0008168">
    <property type="term" value="F:methyltransferase activity"/>
    <property type="evidence" value="ECO:0007669"/>
    <property type="project" value="UniProtKB-KW"/>
</dbReference>
<dbReference type="RefSeq" id="WP_184540941.1">
    <property type="nucleotide sequence ID" value="NZ_JACHMP010000001.1"/>
</dbReference>
<evidence type="ECO:0000256" key="1">
    <source>
        <dbReference type="ARBA" id="ARBA00022450"/>
    </source>
</evidence>
<keyword evidence="5" id="KW-0808">Transferase</keyword>
<protein>
    <submittedName>
        <fullName evidence="5">SAM-dependent methyltransferase</fullName>
    </submittedName>
</protein>
<dbReference type="EMBL" id="JACHMP010000001">
    <property type="protein sequence ID" value="MBB5821894.1"/>
    <property type="molecule type" value="Genomic_DNA"/>
</dbReference>
<dbReference type="AlphaFoldDB" id="A0A7W9MIW8"/>
<dbReference type="PANTHER" id="PTHR44845:SF6">
    <property type="entry name" value="BETA-ALANINE-ACTIVATING ENZYME"/>
    <property type="match status" value="1"/>
</dbReference>
<dbReference type="SUPFAM" id="SSF53335">
    <property type="entry name" value="S-adenosyl-L-methionine-dependent methyltransferases"/>
    <property type="match status" value="1"/>
</dbReference>
<dbReference type="Gene3D" id="3.40.50.150">
    <property type="entry name" value="Vaccinia Virus protein VP39"/>
    <property type="match status" value="1"/>
</dbReference>
<dbReference type="Pfam" id="PF08242">
    <property type="entry name" value="Methyltransf_12"/>
    <property type="match status" value="1"/>
</dbReference>
<feature type="compositionally biased region" description="Pro residues" evidence="3">
    <location>
        <begin position="558"/>
        <end position="575"/>
    </location>
</feature>
<feature type="region of interest" description="Disordered" evidence="3">
    <location>
        <begin position="1"/>
        <end position="26"/>
    </location>
</feature>
<dbReference type="InterPro" id="IPR045851">
    <property type="entry name" value="AMP-bd_C_sf"/>
</dbReference>
<dbReference type="GO" id="GO:0032259">
    <property type="term" value="P:methylation"/>
    <property type="evidence" value="ECO:0007669"/>
    <property type="project" value="UniProtKB-KW"/>
</dbReference>
<gene>
    <name evidence="5" type="ORF">F4562_004956</name>
</gene>
<keyword evidence="6" id="KW-1185">Reference proteome</keyword>
<comment type="caution">
    <text evidence="5">The sequence shown here is derived from an EMBL/GenBank/DDBJ whole genome shotgun (WGS) entry which is preliminary data.</text>
</comment>
<dbReference type="CDD" id="cd02440">
    <property type="entry name" value="AdoMet_MTases"/>
    <property type="match status" value="1"/>
</dbReference>
<reference evidence="5 6" key="1">
    <citation type="submission" date="2020-08" db="EMBL/GenBank/DDBJ databases">
        <title>Sequencing the genomes of 1000 actinobacteria strains.</title>
        <authorList>
            <person name="Klenk H.-P."/>
        </authorList>
    </citation>
    <scope>NUCLEOTIDE SEQUENCE [LARGE SCALE GENOMIC DNA]</scope>
    <source>
        <strain evidence="5 6">DSM 46887</strain>
    </source>
</reference>
<organism evidence="5 6">
    <name type="scientific">Streptosporangium becharense</name>
    <dbReference type="NCBI Taxonomy" id="1816182"/>
    <lineage>
        <taxon>Bacteria</taxon>
        <taxon>Bacillati</taxon>
        <taxon>Actinomycetota</taxon>
        <taxon>Actinomycetes</taxon>
        <taxon>Streptosporangiales</taxon>
        <taxon>Streptosporangiaceae</taxon>
        <taxon>Streptosporangium</taxon>
    </lineage>
</organism>
<dbReference type="SUPFAM" id="SSF56801">
    <property type="entry name" value="Acetyl-CoA synthetase-like"/>
    <property type="match status" value="1"/>
</dbReference>
<dbReference type="PANTHER" id="PTHR44845">
    <property type="entry name" value="CARRIER DOMAIN-CONTAINING PROTEIN"/>
    <property type="match status" value="1"/>
</dbReference>
<evidence type="ECO:0000259" key="4">
    <source>
        <dbReference type="Pfam" id="PF08242"/>
    </source>
</evidence>
<sequence length="604" mass="63939">MNHENAPGGRVVVDNLPASGLTTAGGPRAATGEIEDVLAGHDQVAQAVVVPWPRAGEGTGPPAAGDGTRLVAYVVPTPDAAGGEALADAQVDEWQQIYDRLYGASPSTALGDNFAGWNSSYDRRPIDLDEMRKWRSATVERVLELGPRRVLEIGAGSGLLLSRIAPECESYWATDLSPVAVDDLARHVGDDPRLAGRVTLRAQGADRVDGLPAGYFDTVVVNSVVQLFPGPRYLATVIDRALTLLAPGGALFLGDIRDLRTVEYLRAAVALHRDDGADADAVVRAARRSRAREEELLVHPGYFTALADAHPAVAGIDIQLKRGDYHNELSRHRYDVVLHKAPAAVEDVSGCRTLGWGTEVKDIADLAGRLAATTPPVRVTGIPNARLTGETAAWRALAEGDAARARRLLTRPAGDAADARTPDPHAVTSQAAGSHTPGPHAAGPHALDPHALTDVAARTGLHVSLVPDLDRPDRFEAVFTRPHRTRTALTGTCRPASAAPRDLTEIPAVTHRADALTARLRAWLDDRLPAHLVPAAVVTLDALPRRPDGTVDRGSLPEPGPADPAARRPPTPPGPRTEADRTPYPPAAVPPHAVPPAAEAPYRS</sequence>
<evidence type="ECO:0000256" key="3">
    <source>
        <dbReference type="SAM" id="MobiDB-lite"/>
    </source>
</evidence>
<feature type="compositionally biased region" description="Low complexity" evidence="3">
    <location>
        <begin position="595"/>
        <end position="604"/>
    </location>
</feature>
<dbReference type="InterPro" id="IPR029063">
    <property type="entry name" value="SAM-dependent_MTases_sf"/>
</dbReference>
<keyword evidence="2" id="KW-0597">Phosphoprotein</keyword>
<keyword evidence="1" id="KW-0596">Phosphopantetheine</keyword>
<feature type="domain" description="Methyltransferase type 12" evidence="4">
    <location>
        <begin position="151"/>
        <end position="251"/>
    </location>
</feature>
<proteinExistence type="predicted"/>